<organism evidence="4 5">
    <name type="scientific">Virgisporangium aurantiacum</name>
    <dbReference type="NCBI Taxonomy" id="175570"/>
    <lineage>
        <taxon>Bacteria</taxon>
        <taxon>Bacillati</taxon>
        <taxon>Actinomycetota</taxon>
        <taxon>Actinomycetes</taxon>
        <taxon>Micromonosporales</taxon>
        <taxon>Micromonosporaceae</taxon>
        <taxon>Virgisporangium</taxon>
    </lineage>
</organism>
<name>A0A8J3Z036_9ACTN</name>
<protein>
    <recommendedName>
        <fullName evidence="6">MFS transporter</fullName>
    </recommendedName>
</protein>
<dbReference type="Proteomes" id="UP000612585">
    <property type="component" value="Unassembled WGS sequence"/>
</dbReference>
<dbReference type="AlphaFoldDB" id="A0A8J3Z036"/>
<feature type="signal peptide" evidence="3">
    <location>
        <begin position="1"/>
        <end position="34"/>
    </location>
</feature>
<evidence type="ECO:0000256" key="1">
    <source>
        <dbReference type="SAM" id="MobiDB-lite"/>
    </source>
</evidence>
<evidence type="ECO:0000256" key="3">
    <source>
        <dbReference type="SAM" id="SignalP"/>
    </source>
</evidence>
<keyword evidence="3" id="KW-0732">Signal</keyword>
<evidence type="ECO:0000256" key="2">
    <source>
        <dbReference type="SAM" id="Phobius"/>
    </source>
</evidence>
<feature type="transmembrane region" description="Helical" evidence="2">
    <location>
        <begin position="475"/>
        <end position="493"/>
    </location>
</feature>
<keyword evidence="2" id="KW-0812">Transmembrane</keyword>
<feature type="chain" id="PRO_5035162380" description="MFS transporter" evidence="3">
    <location>
        <begin position="35"/>
        <end position="624"/>
    </location>
</feature>
<evidence type="ECO:0000313" key="4">
    <source>
        <dbReference type="EMBL" id="GIJ53853.1"/>
    </source>
</evidence>
<evidence type="ECO:0000313" key="5">
    <source>
        <dbReference type="Proteomes" id="UP000612585"/>
    </source>
</evidence>
<feature type="compositionally biased region" description="Basic and acidic residues" evidence="1">
    <location>
        <begin position="570"/>
        <end position="580"/>
    </location>
</feature>
<dbReference type="EMBL" id="BOPG01000009">
    <property type="protein sequence ID" value="GIJ53853.1"/>
    <property type="molecule type" value="Genomic_DNA"/>
</dbReference>
<sequence>MTGGRGARRAAGGLLAAVVLAMSTLFGGVSPAAAAPGDPPTAPNPCSTEQWRNPSLWDGCVKGLPELGADKVDCVKAPTPSAPDSGMAGWFATMPAENLRASGRPDMYTKYGYAGYDYTTYDATTECVPAVLHPDFKFENTVANGEFLLASSVIGASNALREKAWVPDSMWGWADPLVETATQAVYKKVFTVFGGVTLAVVGLYLLWRSRQSDMSATMTTVGWALLIMVAVTALARWPVQSANLADGTLTASLNAVHTAIGPRDESLPEDRCRNLDPKACADNRAPAQRASDTATQGLLYRNWLRGLLGSSESETAQRYGPILYDAKSYSWDELEKMRADQKFRQEIIDRKANNWNRVAQQIKAEDPEAYEHLKGVRGMDRIGAGFIAILAAIFFALFDIAASLLVLLGFMIFRWAVIAAPVLGTVGLLRPASSGIRRLANVVVAATFNIVIFGAGSAIYLLAVNLIITTPTIPGWLQVVLILLTGIVGWMLLRPYRRITQLGGKTSSNPIASLGGWQRLFFREARKAEAEEGHDAAAGRGSKASPIVLQTQARPEARDEDTSISQPTPRPEDSPARDDTPSPAPAQVRRWTEPDDEGAPSYAIYRPSSREAPVYRPESEPARR</sequence>
<feature type="transmembrane region" description="Helical" evidence="2">
    <location>
        <begin position="189"/>
        <end position="207"/>
    </location>
</feature>
<feature type="transmembrane region" description="Helical" evidence="2">
    <location>
        <begin position="442"/>
        <end position="463"/>
    </location>
</feature>
<feature type="transmembrane region" description="Helical" evidence="2">
    <location>
        <begin position="412"/>
        <end position="430"/>
    </location>
</feature>
<evidence type="ECO:0008006" key="6">
    <source>
        <dbReference type="Google" id="ProtNLM"/>
    </source>
</evidence>
<feature type="region of interest" description="Disordered" evidence="1">
    <location>
        <begin position="531"/>
        <end position="624"/>
    </location>
</feature>
<comment type="caution">
    <text evidence="4">The sequence shown here is derived from an EMBL/GenBank/DDBJ whole genome shotgun (WGS) entry which is preliminary data.</text>
</comment>
<reference evidence="4" key="1">
    <citation type="submission" date="2021-01" db="EMBL/GenBank/DDBJ databases">
        <title>Whole genome shotgun sequence of Virgisporangium aurantiacum NBRC 16421.</title>
        <authorList>
            <person name="Komaki H."/>
            <person name="Tamura T."/>
        </authorList>
    </citation>
    <scope>NUCLEOTIDE SEQUENCE</scope>
    <source>
        <strain evidence="4">NBRC 16421</strain>
    </source>
</reference>
<keyword evidence="2" id="KW-1133">Transmembrane helix</keyword>
<keyword evidence="2" id="KW-0472">Membrane</keyword>
<feature type="transmembrane region" description="Helical" evidence="2">
    <location>
        <begin position="382"/>
        <end position="406"/>
    </location>
</feature>
<gene>
    <name evidence="4" type="ORF">Vau01_013690</name>
</gene>
<accession>A0A8J3Z036</accession>
<keyword evidence="5" id="KW-1185">Reference proteome</keyword>
<proteinExistence type="predicted"/>